<dbReference type="EMBL" id="CAJNOU010006304">
    <property type="protein sequence ID" value="CAF1501763.1"/>
    <property type="molecule type" value="Genomic_DNA"/>
</dbReference>
<keyword evidence="6" id="KW-1185">Reference proteome</keyword>
<keyword evidence="1" id="KW-0472">Membrane</keyword>
<evidence type="ECO:0000313" key="5">
    <source>
        <dbReference type="EMBL" id="CAF4087997.1"/>
    </source>
</evidence>
<dbReference type="Proteomes" id="UP000663889">
    <property type="component" value="Unassembled WGS sequence"/>
</dbReference>
<sequence length="150" mass="16411">MAVIIGNSETEYKMNVKGDAKNVNINIGDSAIKPVSDTPVQTVMKTVGKTASKVIESGGDIITAPAAWLKDMQQNWWIYMVAAAIILSSIVFLYCVVRSYFARKQHLPMSNIVELAAEIGKKHAASKQQLVLPTSILPRAKPHLFQNSTV</sequence>
<evidence type="ECO:0000313" key="6">
    <source>
        <dbReference type="Proteomes" id="UP000663870"/>
    </source>
</evidence>
<evidence type="ECO:0000313" key="4">
    <source>
        <dbReference type="EMBL" id="CAF1646395.1"/>
    </source>
</evidence>
<keyword evidence="1" id="KW-0812">Transmembrane</keyword>
<reference evidence="4" key="1">
    <citation type="submission" date="2021-02" db="EMBL/GenBank/DDBJ databases">
        <authorList>
            <person name="Nowell W R."/>
        </authorList>
    </citation>
    <scope>NUCLEOTIDE SEQUENCE</scope>
</reference>
<dbReference type="EMBL" id="CAJOBE010009574">
    <property type="protein sequence ID" value="CAF4087997.1"/>
    <property type="molecule type" value="Genomic_DNA"/>
</dbReference>
<name>A0A816EAK9_9BILA</name>
<accession>A0A816EAK9</accession>
<dbReference type="Proteomes" id="UP000663870">
    <property type="component" value="Unassembled WGS sequence"/>
</dbReference>
<evidence type="ECO:0000313" key="3">
    <source>
        <dbReference type="EMBL" id="CAF1501763.1"/>
    </source>
</evidence>
<dbReference type="Proteomes" id="UP000663854">
    <property type="component" value="Unassembled WGS sequence"/>
</dbReference>
<evidence type="ECO:0000256" key="1">
    <source>
        <dbReference type="SAM" id="Phobius"/>
    </source>
</evidence>
<dbReference type="Proteomes" id="UP000663874">
    <property type="component" value="Unassembled WGS sequence"/>
</dbReference>
<dbReference type="AlphaFoldDB" id="A0A816EAK9"/>
<proteinExistence type="predicted"/>
<feature type="transmembrane region" description="Helical" evidence="1">
    <location>
        <begin position="76"/>
        <end position="97"/>
    </location>
</feature>
<dbReference type="EMBL" id="CAJNOL010009908">
    <property type="protein sequence ID" value="CAF1646395.1"/>
    <property type="molecule type" value="Genomic_DNA"/>
</dbReference>
<keyword evidence="1" id="KW-1133">Transmembrane helix</keyword>
<organism evidence="4 6">
    <name type="scientific">Rotaria sordida</name>
    <dbReference type="NCBI Taxonomy" id="392033"/>
    <lineage>
        <taxon>Eukaryota</taxon>
        <taxon>Metazoa</taxon>
        <taxon>Spiralia</taxon>
        <taxon>Gnathifera</taxon>
        <taxon>Rotifera</taxon>
        <taxon>Eurotatoria</taxon>
        <taxon>Bdelloidea</taxon>
        <taxon>Philodinida</taxon>
        <taxon>Philodinidae</taxon>
        <taxon>Rotaria</taxon>
    </lineage>
</organism>
<evidence type="ECO:0000313" key="2">
    <source>
        <dbReference type="EMBL" id="CAF1475543.1"/>
    </source>
</evidence>
<comment type="caution">
    <text evidence="4">The sequence shown here is derived from an EMBL/GenBank/DDBJ whole genome shotgun (WGS) entry which is preliminary data.</text>
</comment>
<gene>
    <name evidence="5" type="ORF">FNK824_LOCUS30737</name>
    <name evidence="4" type="ORF">JXQ802_LOCUS53948</name>
    <name evidence="2" type="ORF">PYM288_LOCUS37530</name>
    <name evidence="3" type="ORF">SEV965_LOCUS36107</name>
</gene>
<dbReference type="EMBL" id="CAJNOH010008223">
    <property type="protein sequence ID" value="CAF1475543.1"/>
    <property type="molecule type" value="Genomic_DNA"/>
</dbReference>
<protein>
    <submittedName>
        <fullName evidence="4">Uncharacterized protein</fullName>
    </submittedName>
</protein>